<keyword evidence="1" id="KW-1133">Transmembrane helix</keyword>
<dbReference type="SUPFAM" id="SSF52540">
    <property type="entry name" value="P-loop containing nucleoside triphosphate hydrolases"/>
    <property type="match status" value="1"/>
</dbReference>
<proteinExistence type="predicted"/>
<gene>
    <name evidence="3" type="ORF">RclHR1_04810001</name>
</gene>
<evidence type="ECO:0000256" key="1">
    <source>
        <dbReference type="SAM" id="Phobius"/>
    </source>
</evidence>
<accession>A0A2Z6S0X9</accession>
<evidence type="ECO:0000313" key="4">
    <source>
        <dbReference type="Proteomes" id="UP000247702"/>
    </source>
</evidence>
<evidence type="ECO:0000313" key="3">
    <source>
        <dbReference type="EMBL" id="GBC02770.1"/>
    </source>
</evidence>
<keyword evidence="1" id="KW-0812">Transmembrane</keyword>
<dbReference type="InterPro" id="IPR027417">
    <property type="entry name" value="P-loop_NTPase"/>
</dbReference>
<feature type="transmembrane region" description="Helical" evidence="1">
    <location>
        <begin position="173"/>
        <end position="192"/>
    </location>
</feature>
<dbReference type="AlphaFoldDB" id="A0A2Z6S0X9"/>
<sequence length="1048" mass="120119">MLSFLSLLISLKQAIESISSVTMSKIIEIVQSFNCLFLEGYSVIPIPNYKDDKNNKFVKSYNDEKISVSKFTVALLNKYICKKKNVDDLKLWKVNVKKSEIKDKNVSTEEDIVQKLYGKEMEPEKLFEEYFQDELNNQNFKVSNIHVIAIIPITGKCLPMFNRNLQLKKIPLFSFNLTLYHILFLIIFHIFVAPVSATGDLRKTFPHVDDVEEPFFRKLAQKLAVIWKRSHDFSLETPNYPYYKLNQSPSILKTRLPYGVTKTTCNEIDPRLPPFKVNTKSKMIYENPLYYDPQFQETVNLVRERIKENGQDVIVLAGVSGGGKTSITFAIAAEQWGIHVDCSHIISDYNNQLSRELGEIKAKNPPFEKVEQQNWALRSLDIAFASRLLILVKMFVEKKIKTPKDWLLAQLHGLDKPSIALLSENLTEQSATEFSTLLIFINKCLKIERILFIQDEAQCLCRPEFGDYVGNSIAGTPWNLLQAYTHHMISSDYDVTHIISGTTMHMLSGIALVTSVGKIKPSRRVHLVLKLPYLSPDDVIRILKTVINMDGVSFETLSYLGNFLKGRPRNCVLFIKMLTDLSEPLKDKDNGMVNTSKKWFKEITNTMVEYLRNTASTLSLRGINPTNAIIEIICCRILNSESPGAELLRHGILPVKSPPFITLLPHNVNSSSFKINLELESYIIESIEKYLKLNNKETLTDIYVTHILQRLGSKQAIGSELDAAFVSTIIEKRNCSVLEELKKWTGDTNSSDFNFPEWITPGMQFVTETNLSNNVSLYDYVKDIYESTRYHNAAIQPTIHAGSDLVLSLVDESNESKNVVLLSLSSAFYEDAVPANKVRKQALKVCMEFQYMTENQEMIKGNQEMIKRRRLNNKSEPQNKKMKMDYCEDGGKERSVDVGLTEKFRKEMKQDFYDQDYGEEVELQEKSNEALLANIGDDDCDDLRRNKDINYDLDYDRNLKYYQVSQTSEHAELHHKIAKLMTVNKISSNAADKRKCIHVLVELPHRASSRRPDIFRCDKKGNLIVIIDDRNVKQVFGEKLANVLMKKS</sequence>
<organism evidence="3 4">
    <name type="scientific">Rhizophagus clarus</name>
    <dbReference type="NCBI Taxonomy" id="94130"/>
    <lineage>
        <taxon>Eukaryota</taxon>
        <taxon>Fungi</taxon>
        <taxon>Fungi incertae sedis</taxon>
        <taxon>Mucoromycota</taxon>
        <taxon>Glomeromycotina</taxon>
        <taxon>Glomeromycetes</taxon>
        <taxon>Glomerales</taxon>
        <taxon>Glomeraceae</taxon>
        <taxon>Rhizophagus</taxon>
    </lineage>
</organism>
<evidence type="ECO:0000256" key="2">
    <source>
        <dbReference type="SAM" id="SignalP"/>
    </source>
</evidence>
<feature type="signal peptide" evidence="2">
    <location>
        <begin position="1"/>
        <end position="17"/>
    </location>
</feature>
<keyword evidence="2" id="KW-0732">Signal</keyword>
<feature type="chain" id="PRO_5016391574" evidence="2">
    <location>
        <begin position="18"/>
        <end position="1048"/>
    </location>
</feature>
<keyword evidence="4" id="KW-1185">Reference proteome</keyword>
<dbReference type="Gene3D" id="3.40.50.300">
    <property type="entry name" value="P-loop containing nucleotide triphosphate hydrolases"/>
    <property type="match status" value="1"/>
</dbReference>
<dbReference type="EMBL" id="BEXD01003850">
    <property type="protein sequence ID" value="GBC02770.1"/>
    <property type="molecule type" value="Genomic_DNA"/>
</dbReference>
<protein>
    <submittedName>
        <fullName evidence="3">Uncharacterized protein</fullName>
    </submittedName>
</protein>
<comment type="caution">
    <text evidence="3">The sequence shown here is derived from an EMBL/GenBank/DDBJ whole genome shotgun (WGS) entry which is preliminary data.</text>
</comment>
<name>A0A2Z6S0X9_9GLOM</name>
<reference evidence="3 4" key="1">
    <citation type="submission" date="2017-11" db="EMBL/GenBank/DDBJ databases">
        <title>The genome of Rhizophagus clarus HR1 reveals common genetic basis of auxotrophy among arbuscular mycorrhizal fungi.</title>
        <authorList>
            <person name="Kobayashi Y."/>
        </authorList>
    </citation>
    <scope>NUCLEOTIDE SEQUENCE [LARGE SCALE GENOMIC DNA]</scope>
    <source>
        <strain evidence="3 4">HR1</strain>
    </source>
</reference>
<keyword evidence="1" id="KW-0472">Membrane</keyword>
<dbReference type="Proteomes" id="UP000247702">
    <property type="component" value="Unassembled WGS sequence"/>
</dbReference>